<accession>A0A4C1WP25</accession>
<gene>
    <name evidence="2" type="ORF">EVAR_97539_1</name>
</gene>
<keyword evidence="3" id="KW-1185">Reference proteome</keyword>
<protein>
    <submittedName>
        <fullName evidence="2">Uncharacterized protein</fullName>
    </submittedName>
</protein>
<proteinExistence type="predicted"/>
<reference evidence="2 3" key="1">
    <citation type="journal article" date="2019" name="Commun. Biol.">
        <title>The bagworm genome reveals a unique fibroin gene that provides high tensile strength.</title>
        <authorList>
            <person name="Kono N."/>
            <person name="Nakamura H."/>
            <person name="Ohtoshi R."/>
            <person name="Tomita M."/>
            <person name="Numata K."/>
            <person name="Arakawa K."/>
        </authorList>
    </citation>
    <scope>NUCLEOTIDE SEQUENCE [LARGE SCALE GENOMIC DNA]</scope>
</reference>
<dbReference type="Proteomes" id="UP000299102">
    <property type="component" value="Unassembled WGS sequence"/>
</dbReference>
<name>A0A4C1WP25_EUMVA</name>
<evidence type="ECO:0000313" key="2">
    <source>
        <dbReference type="EMBL" id="GBP52069.1"/>
    </source>
</evidence>
<feature type="region of interest" description="Disordered" evidence="1">
    <location>
        <begin position="100"/>
        <end position="136"/>
    </location>
</feature>
<dbReference type="EMBL" id="BGZK01000594">
    <property type="protein sequence ID" value="GBP52069.1"/>
    <property type="molecule type" value="Genomic_DNA"/>
</dbReference>
<organism evidence="2 3">
    <name type="scientific">Eumeta variegata</name>
    <name type="common">Bagworm moth</name>
    <name type="synonym">Eumeta japonica</name>
    <dbReference type="NCBI Taxonomy" id="151549"/>
    <lineage>
        <taxon>Eukaryota</taxon>
        <taxon>Metazoa</taxon>
        <taxon>Ecdysozoa</taxon>
        <taxon>Arthropoda</taxon>
        <taxon>Hexapoda</taxon>
        <taxon>Insecta</taxon>
        <taxon>Pterygota</taxon>
        <taxon>Neoptera</taxon>
        <taxon>Endopterygota</taxon>
        <taxon>Lepidoptera</taxon>
        <taxon>Glossata</taxon>
        <taxon>Ditrysia</taxon>
        <taxon>Tineoidea</taxon>
        <taxon>Psychidae</taxon>
        <taxon>Oiketicinae</taxon>
        <taxon>Eumeta</taxon>
    </lineage>
</organism>
<evidence type="ECO:0000256" key="1">
    <source>
        <dbReference type="SAM" id="MobiDB-lite"/>
    </source>
</evidence>
<comment type="caution">
    <text evidence="2">The sequence shown here is derived from an EMBL/GenBank/DDBJ whole genome shotgun (WGS) entry which is preliminary data.</text>
</comment>
<sequence length="136" mass="15284">MQAQLRKVPRFERECNEAYRSGSIAGSRSRQQLYLAAKSSGKHLVSHHSALILVWSHIVSNIPSENCDHKLWECELRSQSGDFIISCEVKNRLEGRLSLLPSRPAPLAPRHTPAPASALTRRRPSRPIALPRRDSS</sequence>
<evidence type="ECO:0000313" key="3">
    <source>
        <dbReference type="Proteomes" id="UP000299102"/>
    </source>
</evidence>
<dbReference type="AlphaFoldDB" id="A0A4C1WP25"/>